<keyword evidence="3" id="KW-0677">Repeat</keyword>
<dbReference type="RefSeq" id="WP_123695585.1">
    <property type="nucleotide sequence ID" value="NZ_AP019700.1"/>
</dbReference>
<accession>A0A3N1KQL5</accession>
<evidence type="ECO:0000256" key="2">
    <source>
        <dbReference type="ARBA" id="ARBA00019992"/>
    </source>
</evidence>
<dbReference type="CDD" id="cd05804">
    <property type="entry name" value="StaR_like"/>
    <property type="match status" value="1"/>
</dbReference>
<dbReference type="InterPro" id="IPR033891">
    <property type="entry name" value="TTC38"/>
</dbReference>
<evidence type="ECO:0000313" key="6">
    <source>
        <dbReference type="Proteomes" id="UP000278222"/>
    </source>
</evidence>
<dbReference type="AlphaFoldDB" id="A0A3N1KQL5"/>
<sequence length="444" mass="47846">MIQKDVRGLAMSGADAGAADAYATAQHQFSCYIGDPVGTIDAAIASRPDFVLAHAMRAYMFLLGAEPTGLAPARESLEAASAAPADDRERGHLEAVRQLLDGNLAQAARVLEDVSIAWPLDLLALQAGQLTDFLLGDSRMLRDRIARALPAWQPGTPGRHAVLGMHAFGLEEMGLYARAEAAGRQALELEPRDTWANHAVAHVIEMECRPADGIRFMRERVADWSEDSFLSVHNWWHLALYHLELGEIETVLAIHDDPGQIRGGVSPVVFDMIDASALLWRLMLRGVDVGDRWQPLADQWAPIARSGLSAFNDAHAVMAFAGAGRHDLIEAVLATQDDAMRGPGDHARITAEVGRSITGGLAAFAAGDHRAALRLLRPIRHQANRFGGSHAQRDLIDLTLIEAAIRAGDEATAAALVGERADLRPTSPLTQLLAARAHERQAAA</sequence>
<keyword evidence="6" id="KW-1185">Reference proteome</keyword>
<reference evidence="5 6" key="1">
    <citation type="submission" date="2018-11" db="EMBL/GenBank/DDBJ databases">
        <title>Genomic Encyclopedia of Type Strains, Phase IV (KMG-IV): sequencing the most valuable type-strain genomes for metagenomic binning, comparative biology and taxonomic classification.</title>
        <authorList>
            <person name="Goeker M."/>
        </authorList>
    </citation>
    <scope>NUCLEOTIDE SEQUENCE [LARGE SCALE GENOMIC DNA]</scope>
    <source>
        <strain evidence="5 6">DSM 5900</strain>
    </source>
</reference>
<dbReference type="InterPro" id="IPR011990">
    <property type="entry name" value="TPR-like_helical_dom_sf"/>
</dbReference>
<protein>
    <recommendedName>
        <fullName evidence="2">Tetratricopeptide repeat protein 38</fullName>
    </recommendedName>
</protein>
<dbReference type="Gene3D" id="1.25.40.10">
    <property type="entry name" value="Tetratricopeptide repeat domain"/>
    <property type="match status" value="1"/>
</dbReference>
<evidence type="ECO:0000256" key="4">
    <source>
        <dbReference type="ARBA" id="ARBA00022803"/>
    </source>
</evidence>
<evidence type="ECO:0000256" key="3">
    <source>
        <dbReference type="ARBA" id="ARBA00022737"/>
    </source>
</evidence>
<dbReference type="OrthoDB" id="9815900at2"/>
<dbReference type="PANTHER" id="PTHR16263">
    <property type="entry name" value="TETRATRICOPEPTIDE REPEAT PROTEIN 38"/>
    <property type="match status" value="1"/>
</dbReference>
<evidence type="ECO:0000256" key="1">
    <source>
        <dbReference type="ARBA" id="ARBA00005857"/>
    </source>
</evidence>
<organism evidence="5 6">
    <name type="scientific">Stella humosa</name>
    <dbReference type="NCBI Taxonomy" id="94"/>
    <lineage>
        <taxon>Bacteria</taxon>
        <taxon>Pseudomonadati</taxon>
        <taxon>Pseudomonadota</taxon>
        <taxon>Alphaproteobacteria</taxon>
        <taxon>Rhodospirillales</taxon>
        <taxon>Stellaceae</taxon>
        <taxon>Stella</taxon>
    </lineage>
</organism>
<proteinExistence type="inferred from homology"/>
<dbReference type="EMBL" id="RJKX01000019">
    <property type="protein sequence ID" value="ROP81079.1"/>
    <property type="molecule type" value="Genomic_DNA"/>
</dbReference>
<keyword evidence="4" id="KW-0802">TPR repeat</keyword>
<comment type="similarity">
    <text evidence="1">Belongs to the TTC38 family.</text>
</comment>
<evidence type="ECO:0000313" key="5">
    <source>
        <dbReference type="EMBL" id="ROP81079.1"/>
    </source>
</evidence>
<dbReference type="PANTHER" id="PTHR16263:SF4">
    <property type="entry name" value="TETRATRICOPEPTIDE REPEAT PROTEIN 38"/>
    <property type="match status" value="1"/>
</dbReference>
<comment type="caution">
    <text evidence="5">The sequence shown here is derived from an EMBL/GenBank/DDBJ whole genome shotgun (WGS) entry which is preliminary data.</text>
</comment>
<name>A0A3N1KQL5_9PROT</name>
<dbReference type="Proteomes" id="UP000278222">
    <property type="component" value="Unassembled WGS sequence"/>
</dbReference>
<gene>
    <name evidence="5" type="ORF">EDC65_5414</name>
</gene>